<feature type="domain" description="DUF4190" evidence="3">
    <location>
        <begin position="29"/>
        <end position="98"/>
    </location>
</feature>
<dbReference type="InterPro" id="IPR029050">
    <property type="entry name" value="Immunoprotect_excell_Ig-like"/>
</dbReference>
<dbReference type="OrthoDB" id="4939437at2"/>
<dbReference type="RefSeq" id="WP_073419002.1">
    <property type="nucleotide sequence ID" value="NZ_FQVX01000001.1"/>
</dbReference>
<feature type="transmembrane region" description="Helical" evidence="2">
    <location>
        <begin position="81"/>
        <end position="103"/>
    </location>
</feature>
<name>A0A1M5F4T3_9ACTN</name>
<organism evidence="4 5">
    <name type="scientific">Geodermatophilus nigrescens</name>
    <dbReference type="NCBI Taxonomy" id="1070870"/>
    <lineage>
        <taxon>Bacteria</taxon>
        <taxon>Bacillati</taxon>
        <taxon>Actinomycetota</taxon>
        <taxon>Actinomycetes</taxon>
        <taxon>Geodermatophilales</taxon>
        <taxon>Geodermatophilaceae</taxon>
        <taxon>Geodermatophilus</taxon>
    </lineage>
</organism>
<proteinExistence type="predicted"/>
<dbReference type="EMBL" id="FQVX01000001">
    <property type="protein sequence ID" value="SHF86398.1"/>
    <property type="molecule type" value="Genomic_DNA"/>
</dbReference>
<dbReference type="STRING" id="1070870.SAMN05444351_1071"/>
<feature type="transmembrane region" description="Helical" evidence="2">
    <location>
        <begin position="52"/>
        <end position="69"/>
    </location>
</feature>
<feature type="transmembrane region" description="Helical" evidence="2">
    <location>
        <begin position="27"/>
        <end position="46"/>
    </location>
</feature>
<sequence>MSHPPQAPYQQPYAPVQPPYVPQQKGAGLAVASMVLGIIALLLSWVPIINNVAAVIAVVGLALGIPALLRARRGTHRGKGLAITGLVTSVIAIAVVIATQAFYASVIDEVADSLDQELGTAVPSAGALPEGGAAELVEGAPEEAPSGDLVPLGVPAQVGDYQVTVDAVELDADASVQAANDFNGPATGQYVLAQLSVTYTGDTEGMPGFDLTAVFHGSDARQYSDSECMAVLADDAMDVPTLNPGGSDTFQFCMDVPPAAVAGGQLSIEPTLSFDSDDRVFYALP</sequence>
<evidence type="ECO:0000256" key="1">
    <source>
        <dbReference type="ARBA" id="ARBA00022729"/>
    </source>
</evidence>
<dbReference type="InterPro" id="IPR025241">
    <property type="entry name" value="DUF4190"/>
</dbReference>
<keyword evidence="1" id="KW-0732">Signal</keyword>
<protein>
    <recommendedName>
        <fullName evidence="3">DUF4190 domain-containing protein</fullName>
    </recommendedName>
</protein>
<gene>
    <name evidence="4" type="ORF">SAMN05444351_1071</name>
</gene>
<dbReference type="Proteomes" id="UP000184471">
    <property type="component" value="Unassembled WGS sequence"/>
</dbReference>
<keyword evidence="2" id="KW-0472">Membrane</keyword>
<dbReference type="Pfam" id="PF13828">
    <property type="entry name" value="DUF4190"/>
    <property type="match status" value="1"/>
</dbReference>
<accession>A0A1M5F4T3</accession>
<reference evidence="4 5" key="1">
    <citation type="submission" date="2016-11" db="EMBL/GenBank/DDBJ databases">
        <authorList>
            <person name="Jaros S."/>
            <person name="Januszkiewicz K."/>
            <person name="Wedrychowicz H."/>
        </authorList>
    </citation>
    <scope>NUCLEOTIDE SEQUENCE [LARGE SCALE GENOMIC DNA]</scope>
    <source>
        <strain evidence="4 5">DSM 45408</strain>
    </source>
</reference>
<evidence type="ECO:0000313" key="5">
    <source>
        <dbReference type="Proteomes" id="UP000184471"/>
    </source>
</evidence>
<evidence type="ECO:0000313" key="4">
    <source>
        <dbReference type="EMBL" id="SHF86398.1"/>
    </source>
</evidence>
<keyword evidence="5" id="KW-1185">Reference proteome</keyword>
<keyword evidence="2" id="KW-1133">Transmembrane helix</keyword>
<dbReference type="AlphaFoldDB" id="A0A1M5F4T3"/>
<evidence type="ECO:0000256" key="2">
    <source>
        <dbReference type="SAM" id="Phobius"/>
    </source>
</evidence>
<dbReference type="Gene3D" id="2.60.40.1240">
    <property type="match status" value="1"/>
</dbReference>
<evidence type="ECO:0000259" key="3">
    <source>
        <dbReference type="Pfam" id="PF13828"/>
    </source>
</evidence>
<keyword evidence="2" id="KW-0812">Transmembrane</keyword>